<dbReference type="Gene3D" id="3.60.10.10">
    <property type="entry name" value="Endonuclease/exonuclease/phosphatase"/>
    <property type="match status" value="1"/>
</dbReference>
<reference evidence="16 17" key="1">
    <citation type="submission" date="2019-04" db="EMBL/GenBank/DDBJ databases">
        <title>Friends and foes A comparative genomics study of 23 Aspergillus species from section Flavi.</title>
        <authorList>
            <consortium name="DOE Joint Genome Institute"/>
            <person name="Kjaerbolling I."/>
            <person name="Vesth T."/>
            <person name="Frisvad J.C."/>
            <person name="Nybo J.L."/>
            <person name="Theobald S."/>
            <person name="Kildgaard S."/>
            <person name="Isbrandt T."/>
            <person name="Kuo A."/>
            <person name="Sato A."/>
            <person name="Lyhne E.K."/>
            <person name="Kogle M.E."/>
            <person name="Wiebenga A."/>
            <person name="Kun R.S."/>
            <person name="Lubbers R.J."/>
            <person name="Makela M.R."/>
            <person name="Barry K."/>
            <person name="Chovatia M."/>
            <person name="Clum A."/>
            <person name="Daum C."/>
            <person name="Haridas S."/>
            <person name="He G."/>
            <person name="LaButti K."/>
            <person name="Lipzen A."/>
            <person name="Mondo S."/>
            <person name="Riley R."/>
            <person name="Salamov A."/>
            <person name="Simmons B.A."/>
            <person name="Magnuson J.K."/>
            <person name="Henrissat B."/>
            <person name="Mortensen U.H."/>
            <person name="Larsen T.O."/>
            <person name="Devries R.P."/>
            <person name="Grigoriev I.V."/>
            <person name="Machida M."/>
            <person name="Baker S.E."/>
            <person name="Andersen M.R."/>
        </authorList>
    </citation>
    <scope>NUCLEOTIDE SEQUENCE [LARGE SCALE GENOMIC DNA]</scope>
    <source>
        <strain evidence="16 17">CBS 117626</strain>
    </source>
</reference>
<evidence type="ECO:0000256" key="4">
    <source>
        <dbReference type="ARBA" id="ARBA00022723"/>
    </source>
</evidence>
<evidence type="ECO:0000256" key="7">
    <source>
        <dbReference type="ARBA" id="ARBA00022833"/>
    </source>
</evidence>
<keyword evidence="9" id="KW-0539">Nucleus</keyword>
<evidence type="ECO:0000256" key="9">
    <source>
        <dbReference type="ARBA" id="ARBA00023242"/>
    </source>
</evidence>
<evidence type="ECO:0000256" key="10">
    <source>
        <dbReference type="PIRSR" id="PIRSR604808-1"/>
    </source>
</evidence>
<keyword evidence="8 11" id="KW-0460">Magnesium</keyword>
<feature type="binding site" evidence="11">
    <location>
        <position position="314"/>
    </location>
    <ligand>
        <name>Mg(2+)</name>
        <dbReference type="ChEBI" id="CHEBI:18420"/>
        <label>1</label>
    </ligand>
</feature>
<feature type="site" description="Interaction with DNA substrate" evidence="12">
    <location>
        <position position="314"/>
    </location>
</feature>
<accession>A0A5N6V639</accession>
<sequence>MGFRITTWNVNGIRNPFAYEPWRGKRTFEAMFEILEADIVVLQETKIQRKDLRDDMVLVPGWDCHFSLPRFKKGYSGVVIYTRNATCAPVRAEEGLTGVLCPPNSSVPFRDLPHDQQIGGYPTIEQLSMLELDAATLDSEGRCVILEFPAFVLLGLYCPANRDESRDNFRQGFLDLMDARIRNLVAIGKRVFVTGDLNISRGEIDAAHVSEAIRKGTTTEDDFISAPARRLFNQLLYSGKVIGERDEGREQPALFDICRSFHPNRRGMYTCWEQKINARPGNYGSRIDYVLCSLNMRDWFCDSDIQEGLMGSDHCPVYATFKSSVCLNGQQVNMLDIMNPPGMFDNGERRQEYTAKLLLPTSGRLIPEFDKRRSIKDMFSRKPNNSSQKPPTASALTTCTSTRDQVYGDYAVENSLGARNLSLPIADSSAASKGTVRKRSEKSDPPPSVKRSKSFPTQTRATSVTAQRTLKVFFKPKDSVSNQISETETPDTLVQAMVRSPGPLPTSSTISRPEGQKNLQNISSSPVASTSNMDSSGSATSSVVQDSETIIDPIVSKEDWSKLFTKKPVPKCEGHQEPCISLSTKKPGINCGRSFWICPRPLGPSGNKEKGTQWRCPTFIWASDWNP</sequence>
<feature type="active site" description="Proton donor/acceptor" evidence="10">
    <location>
        <position position="196"/>
    </location>
</feature>
<feature type="binding site" evidence="11">
    <location>
        <position position="9"/>
    </location>
    <ligand>
        <name>Mg(2+)</name>
        <dbReference type="ChEBI" id="CHEBI:18420"/>
        <label>1</label>
    </ligand>
</feature>
<keyword evidence="7" id="KW-0862">Zinc</keyword>
<keyword evidence="5 13" id="KW-0863">Zinc-finger</keyword>
<evidence type="ECO:0000256" key="2">
    <source>
        <dbReference type="ARBA" id="ARBA00007092"/>
    </source>
</evidence>
<dbReference type="InterPro" id="IPR020848">
    <property type="entry name" value="AP_endonuclease_F1_CS"/>
</dbReference>
<dbReference type="InterPro" id="IPR004808">
    <property type="entry name" value="AP_endonuc_1"/>
</dbReference>
<feature type="region of interest" description="Disordered" evidence="14">
    <location>
        <begin position="429"/>
        <end position="463"/>
    </location>
</feature>
<comment type="similarity">
    <text evidence="2">Belongs to the DNA repair enzymes AP/ExoA family.</text>
</comment>
<dbReference type="EMBL" id="ML738595">
    <property type="protein sequence ID" value="KAE8166253.1"/>
    <property type="molecule type" value="Genomic_DNA"/>
</dbReference>
<evidence type="ECO:0000256" key="8">
    <source>
        <dbReference type="ARBA" id="ARBA00022842"/>
    </source>
</evidence>
<dbReference type="CDD" id="cd09088">
    <property type="entry name" value="Ape2-like_AP-endo"/>
    <property type="match status" value="1"/>
</dbReference>
<feature type="binding site" evidence="11">
    <location>
        <position position="44"/>
    </location>
    <ligand>
        <name>Mg(2+)</name>
        <dbReference type="ChEBI" id="CHEBI:18420"/>
        <label>1</label>
    </ligand>
</feature>
<evidence type="ECO:0000256" key="11">
    <source>
        <dbReference type="PIRSR" id="PIRSR604808-2"/>
    </source>
</evidence>
<dbReference type="PROSITE" id="PS51999">
    <property type="entry name" value="ZF_GRF"/>
    <property type="match status" value="1"/>
</dbReference>
<evidence type="ECO:0000313" key="17">
    <source>
        <dbReference type="Proteomes" id="UP000326950"/>
    </source>
</evidence>
<feature type="binding site" evidence="11">
    <location>
        <position position="196"/>
    </location>
    <ligand>
        <name>Mg(2+)</name>
        <dbReference type="ChEBI" id="CHEBI:18420"/>
        <label>1</label>
    </ligand>
</feature>
<dbReference type="GO" id="GO:0003906">
    <property type="term" value="F:DNA-(apurinic or apyrimidinic site) endonuclease activity"/>
    <property type="evidence" value="ECO:0007669"/>
    <property type="project" value="TreeGrafter"/>
</dbReference>
<dbReference type="GO" id="GO:0008311">
    <property type="term" value="F:double-stranded DNA 3'-5' DNA exonuclease activity"/>
    <property type="evidence" value="ECO:0007669"/>
    <property type="project" value="TreeGrafter"/>
</dbReference>
<name>A0A5N6V639_ASPTM</name>
<dbReference type="GO" id="GO:0008081">
    <property type="term" value="F:phosphoric diester hydrolase activity"/>
    <property type="evidence" value="ECO:0007669"/>
    <property type="project" value="TreeGrafter"/>
</dbReference>
<evidence type="ECO:0000256" key="6">
    <source>
        <dbReference type="ARBA" id="ARBA00022801"/>
    </source>
</evidence>
<feature type="site" description="Transition state stabilizer" evidence="12">
    <location>
        <position position="198"/>
    </location>
</feature>
<dbReference type="PROSITE" id="PS00726">
    <property type="entry name" value="AP_NUCLEASE_F1_1"/>
    <property type="match status" value="1"/>
</dbReference>
<keyword evidence="11" id="KW-0464">Manganese</keyword>
<feature type="binding site" evidence="11">
    <location>
        <position position="198"/>
    </location>
    <ligand>
        <name>Mg(2+)</name>
        <dbReference type="ChEBI" id="CHEBI:18420"/>
        <label>1</label>
    </ligand>
</feature>
<comment type="cofactor">
    <cofactor evidence="11">
        <name>Mg(2+)</name>
        <dbReference type="ChEBI" id="CHEBI:18420"/>
    </cofactor>
    <cofactor evidence="11">
        <name>Mn(2+)</name>
        <dbReference type="ChEBI" id="CHEBI:29035"/>
    </cofactor>
    <text evidence="11">Probably binds two magnesium or manganese ions per subunit.</text>
</comment>
<evidence type="ECO:0000256" key="3">
    <source>
        <dbReference type="ARBA" id="ARBA00013541"/>
    </source>
</evidence>
<dbReference type="PANTHER" id="PTHR22748">
    <property type="entry name" value="AP ENDONUCLEASE"/>
    <property type="match status" value="1"/>
</dbReference>
<dbReference type="OrthoDB" id="391817at2759"/>
<keyword evidence="16" id="KW-0540">Nuclease</keyword>
<feature type="active site" evidence="10">
    <location>
        <position position="157"/>
    </location>
</feature>
<keyword evidence="17" id="KW-1185">Reference proteome</keyword>
<dbReference type="InterPro" id="IPR036691">
    <property type="entry name" value="Endo/exonu/phosph_ase_sf"/>
</dbReference>
<feature type="compositionally biased region" description="Polar residues" evidence="14">
    <location>
        <begin position="505"/>
        <end position="545"/>
    </location>
</feature>
<dbReference type="InterPro" id="IPR010666">
    <property type="entry name" value="Znf_GRF"/>
</dbReference>
<keyword evidence="16" id="KW-0269">Exonuclease</keyword>
<dbReference type="PANTHER" id="PTHR22748:SF4">
    <property type="entry name" value="DNA-(APURINIC OR APYRIMIDINIC SITE) ENDONUCLEASE 2"/>
    <property type="match status" value="1"/>
</dbReference>
<gene>
    <name evidence="16" type="ORF">BDV40DRAFT_256290</name>
</gene>
<evidence type="ECO:0000256" key="13">
    <source>
        <dbReference type="PROSITE-ProRule" id="PRU01343"/>
    </source>
</evidence>
<proteinExistence type="inferred from homology"/>
<protein>
    <recommendedName>
        <fullName evidence="3">DNA-(apurinic or apyrimidinic site) endonuclease 2</fullName>
    </recommendedName>
</protein>
<dbReference type="SUPFAM" id="SSF56219">
    <property type="entry name" value="DNase I-like"/>
    <property type="match status" value="1"/>
</dbReference>
<feature type="domain" description="GRF-type" evidence="15">
    <location>
        <begin position="572"/>
        <end position="625"/>
    </location>
</feature>
<evidence type="ECO:0000256" key="12">
    <source>
        <dbReference type="PIRSR" id="PIRSR604808-3"/>
    </source>
</evidence>
<keyword evidence="4 11" id="KW-0479">Metal-binding</keyword>
<evidence type="ECO:0000256" key="1">
    <source>
        <dbReference type="ARBA" id="ARBA00001936"/>
    </source>
</evidence>
<dbReference type="Proteomes" id="UP000326950">
    <property type="component" value="Unassembled WGS sequence"/>
</dbReference>
<dbReference type="GO" id="GO:0005634">
    <property type="term" value="C:nucleus"/>
    <property type="evidence" value="ECO:0007669"/>
    <property type="project" value="TreeGrafter"/>
</dbReference>
<keyword evidence="6" id="KW-0378">Hydrolase</keyword>
<evidence type="ECO:0000259" key="15">
    <source>
        <dbReference type="PROSITE" id="PS51999"/>
    </source>
</evidence>
<dbReference type="Pfam" id="PF03372">
    <property type="entry name" value="Exo_endo_phos"/>
    <property type="match status" value="1"/>
</dbReference>
<evidence type="ECO:0000256" key="14">
    <source>
        <dbReference type="SAM" id="MobiDB-lite"/>
    </source>
</evidence>
<feature type="active site" description="Proton acceptor" evidence="10">
    <location>
        <position position="314"/>
    </location>
</feature>
<feature type="compositionally biased region" description="Polar residues" evidence="14">
    <location>
        <begin position="454"/>
        <end position="463"/>
    </location>
</feature>
<dbReference type="GO" id="GO:0003677">
    <property type="term" value="F:DNA binding"/>
    <property type="evidence" value="ECO:0007669"/>
    <property type="project" value="InterPro"/>
</dbReference>
<dbReference type="PROSITE" id="PS51435">
    <property type="entry name" value="AP_NUCLEASE_F1_4"/>
    <property type="match status" value="1"/>
</dbReference>
<keyword evidence="16" id="KW-0255">Endonuclease</keyword>
<dbReference type="AlphaFoldDB" id="A0A5N6V639"/>
<organism evidence="16 17">
    <name type="scientific">Aspergillus tamarii</name>
    <dbReference type="NCBI Taxonomy" id="41984"/>
    <lineage>
        <taxon>Eukaryota</taxon>
        <taxon>Fungi</taxon>
        <taxon>Dikarya</taxon>
        <taxon>Ascomycota</taxon>
        <taxon>Pezizomycotina</taxon>
        <taxon>Eurotiomycetes</taxon>
        <taxon>Eurotiomycetidae</taxon>
        <taxon>Eurotiales</taxon>
        <taxon>Aspergillaceae</taxon>
        <taxon>Aspergillus</taxon>
        <taxon>Aspergillus subgen. Circumdati</taxon>
    </lineage>
</organism>
<evidence type="ECO:0000256" key="5">
    <source>
        <dbReference type="ARBA" id="ARBA00022771"/>
    </source>
</evidence>
<dbReference type="InterPro" id="IPR005135">
    <property type="entry name" value="Endo/exonuclease/phosphatase"/>
</dbReference>
<dbReference type="GO" id="GO:0006284">
    <property type="term" value="P:base-excision repair"/>
    <property type="evidence" value="ECO:0007669"/>
    <property type="project" value="TreeGrafter"/>
</dbReference>
<comment type="cofactor">
    <cofactor evidence="1">
        <name>Mn(2+)</name>
        <dbReference type="ChEBI" id="CHEBI:29035"/>
    </cofactor>
</comment>
<feature type="site" description="Important for catalytic activity" evidence="12">
    <location>
        <position position="288"/>
    </location>
</feature>
<dbReference type="GO" id="GO:0008270">
    <property type="term" value="F:zinc ion binding"/>
    <property type="evidence" value="ECO:0007669"/>
    <property type="project" value="UniProtKB-KW"/>
</dbReference>
<dbReference type="FunFam" id="3.60.10.10:FF:000079">
    <property type="entry name" value="DNA-(apurinic or apyrimidinic site) lyase"/>
    <property type="match status" value="1"/>
</dbReference>
<dbReference type="PROSITE" id="PS00728">
    <property type="entry name" value="AP_NUCLEASE_F1_3"/>
    <property type="match status" value="1"/>
</dbReference>
<dbReference type="InterPro" id="IPR020847">
    <property type="entry name" value="AP_endonuclease_F1_BS"/>
</dbReference>
<evidence type="ECO:0000313" key="16">
    <source>
        <dbReference type="EMBL" id="KAE8166253.1"/>
    </source>
</evidence>
<feature type="binding site" evidence="11">
    <location>
        <position position="313"/>
    </location>
    <ligand>
        <name>Mg(2+)</name>
        <dbReference type="ChEBI" id="CHEBI:18420"/>
        <label>1</label>
    </ligand>
</feature>
<feature type="region of interest" description="Disordered" evidence="14">
    <location>
        <begin position="497"/>
        <end position="545"/>
    </location>
</feature>